<gene>
    <name evidence="1" type="ORF">Hypma_003356</name>
</gene>
<accession>A0A369J6U6</accession>
<dbReference type="EMBL" id="LUEZ02000132">
    <property type="protein sequence ID" value="RDB16135.1"/>
    <property type="molecule type" value="Genomic_DNA"/>
</dbReference>
<evidence type="ECO:0000313" key="2">
    <source>
        <dbReference type="Proteomes" id="UP000076154"/>
    </source>
</evidence>
<proteinExistence type="predicted"/>
<reference evidence="1" key="1">
    <citation type="submission" date="2018-04" db="EMBL/GenBank/DDBJ databases">
        <title>Whole genome sequencing of Hypsizygus marmoreus.</title>
        <authorList>
            <person name="Choi I.-G."/>
            <person name="Min B."/>
            <person name="Kim J.-G."/>
            <person name="Kim S."/>
            <person name="Oh Y.-L."/>
            <person name="Kong W.-S."/>
            <person name="Park H."/>
            <person name="Jeong J."/>
            <person name="Song E.-S."/>
        </authorList>
    </citation>
    <scope>NUCLEOTIDE SEQUENCE [LARGE SCALE GENOMIC DNA]</scope>
    <source>
        <strain evidence="1">51987-8</strain>
    </source>
</reference>
<dbReference type="InParanoid" id="A0A369J6U6"/>
<dbReference type="OrthoDB" id="3050469at2759"/>
<dbReference type="Proteomes" id="UP000076154">
    <property type="component" value="Unassembled WGS sequence"/>
</dbReference>
<evidence type="ECO:0000313" key="1">
    <source>
        <dbReference type="EMBL" id="RDB16135.1"/>
    </source>
</evidence>
<keyword evidence="2" id="KW-1185">Reference proteome</keyword>
<dbReference type="AlphaFoldDB" id="A0A369J6U6"/>
<protein>
    <submittedName>
        <fullName evidence="1">Uncharacterized protein</fullName>
    </submittedName>
</protein>
<name>A0A369J6U6_HYPMA</name>
<comment type="caution">
    <text evidence="1">The sequence shown here is derived from an EMBL/GenBank/DDBJ whole genome shotgun (WGS) entry which is preliminary data.</text>
</comment>
<sequence>MSTTPIFDAVPGLASITTIAALANPRRPRRLLSKTVILDAEIYVGSSLCESLLGALRFFNAFDLKLSAEPGLYLIYATFARMEADADVQSTVNAPSDYAFVRDLQWHLF</sequence>
<organism evidence="1 2">
    <name type="scientific">Hypsizygus marmoreus</name>
    <name type="common">White beech mushroom</name>
    <name type="synonym">Agaricus marmoreus</name>
    <dbReference type="NCBI Taxonomy" id="39966"/>
    <lineage>
        <taxon>Eukaryota</taxon>
        <taxon>Fungi</taxon>
        <taxon>Dikarya</taxon>
        <taxon>Basidiomycota</taxon>
        <taxon>Agaricomycotina</taxon>
        <taxon>Agaricomycetes</taxon>
        <taxon>Agaricomycetidae</taxon>
        <taxon>Agaricales</taxon>
        <taxon>Tricholomatineae</taxon>
        <taxon>Lyophyllaceae</taxon>
        <taxon>Hypsizygus</taxon>
    </lineage>
</organism>